<keyword evidence="2" id="KW-1185">Reference proteome</keyword>
<dbReference type="InParanoid" id="F1ZDN9"/>
<gene>
    <name evidence="1" type="ORF">Y88_3686</name>
</gene>
<dbReference type="AlphaFoldDB" id="F1ZDN9"/>
<name>F1ZDN9_9SPHN</name>
<dbReference type="RefSeq" id="WP_008071533.1">
    <property type="nucleotide sequence ID" value="NZ_AQWK01000004.1"/>
</dbReference>
<evidence type="ECO:0000313" key="1">
    <source>
        <dbReference type="EMBL" id="EGD57377.1"/>
    </source>
</evidence>
<dbReference type="HOGENOM" id="CLU_075843_1_0_5"/>
<protein>
    <recommendedName>
        <fullName evidence="3">2'-5' RNA ligase</fullName>
    </recommendedName>
</protein>
<dbReference type="Gene3D" id="3.90.1140.10">
    <property type="entry name" value="Cyclic phosphodiesterase"/>
    <property type="match status" value="1"/>
</dbReference>
<dbReference type="EMBL" id="AEWJ01000065">
    <property type="protein sequence ID" value="EGD57377.1"/>
    <property type="molecule type" value="Genomic_DNA"/>
</dbReference>
<dbReference type="Pfam" id="PF13563">
    <property type="entry name" value="2_5_RNA_ligase2"/>
    <property type="match status" value="1"/>
</dbReference>
<dbReference type="InterPro" id="IPR009097">
    <property type="entry name" value="Cyclic_Pdiesterase"/>
</dbReference>
<dbReference type="Proteomes" id="UP000004728">
    <property type="component" value="Unassembled WGS sequence"/>
</dbReference>
<dbReference type="OrthoDB" id="793003at2"/>
<accession>F1ZDN9</accession>
<sequence>MTTARAPFLVLATLPAPLQARLDALRRAHYPVEHNRSPAHLTLFHAVPGMVAAELADLLAMLTGSMPPPRARFGGVVDLGSGTGVGVASPELADLRETIAERFHGLLSGGDAVPPRFHVTVQNKVERPRARALQRDLPVLWQPCDAQIPGIAIHRVVDGQWQPAGSWRFRGR</sequence>
<organism evidence="1 2">
    <name type="scientific">Novosphingobium nitrogenifigens DSM 19370</name>
    <dbReference type="NCBI Taxonomy" id="983920"/>
    <lineage>
        <taxon>Bacteria</taxon>
        <taxon>Pseudomonadati</taxon>
        <taxon>Pseudomonadota</taxon>
        <taxon>Alphaproteobacteria</taxon>
        <taxon>Sphingomonadales</taxon>
        <taxon>Sphingomonadaceae</taxon>
        <taxon>Novosphingobium</taxon>
    </lineage>
</organism>
<evidence type="ECO:0000313" key="2">
    <source>
        <dbReference type="Proteomes" id="UP000004728"/>
    </source>
</evidence>
<proteinExistence type="predicted"/>
<dbReference type="eggNOG" id="COG1514">
    <property type="taxonomic scope" value="Bacteria"/>
</dbReference>
<dbReference type="SUPFAM" id="SSF55144">
    <property type="entry name" value="LigT-like"/>
    <property type="match status" value="1"/>
</dbReference>
<evidence type="ECO:0008006" key="3">
    <source>
        <dbReference type="Google" id="ProtNLM"/>
    </source>
</evidence>
<reference evidence="1 2" key="1">
    <citation type="journal article" date="2012" name="J. Bacteriol.">
        <title>Draft Genome Sequence of Novosphingobium nitrogenifigens Y88T.</title>
        <authorList>
            <person name="Strabala T.J."/>
            <person name="Macdonald L."/>
            <person name="Liu V."/>
            <person name="Smit A.M."/>
        </authorList>
    </citation>
    <scope>NUCLEOTIDE SEQUENCE [LARGE SCALE GENOMIC DNA]</scope>
    <source>
        <strain evidence="1 2">DSM 19370</strain>
    </source>
</reference>
<comment type="caution">
    <text evidence="1">The sequence shown here is derived from an EMBL/GenBank/DDBJ whole genome shotgun (WGS) entry which is preliminary data.</text>
</comment>
<dbReference type="STRING" id="983920.Y88_3686"/>